<dbReference type="AlphaFoldDB" id="A0A4Y9YX76"/>
<dbReference type="EMBL" id="SEOQ01000313">
    <property type="protein sequence ID" value="TFY65729.1"/>
    <property type="molecule type" value="Genomic_DNA"/>
</dbReference>
<feature type="compositionally biased region" description="Low complexity" evidence="1">
    <location>
        <begin position="35"/>
        <end position="47"/>
    </location>
</feature>
<feature type="region of interest" description="Disordered" evidence="1">
    <location>
        <begin position="1"/>
        <end position="47"/>
    </location>
</feature>
<dbReference type="OrthoDB" id="2564984at2759"/>
<protein>
    <submittedName>
        <fullName evidence="3">Uncharacterized protein</fullName>
    </submittedName>
</protein>
<reference evidence="3 4" key="1">
    <citation type="submission" date="2019-02" db="EMBL/GenBank/DDBJ databases">
        <title>Genome sequencing of the rare red list fungi Dentipellis fragilis.</title>
        <authorList>
            <person name="Buettner E."/>
            <person name="Kellner H."/>
        </authorList>
    </citation>
    <scope>NUCLEOTIDE SEQUENCE [LARGE SCALE GENOMIC DNA]</scope>
    <source>
        <strain evidence="3 4">DSM 105465</strain>
    </source>
</reference>
<organism evidence="3 4">
    <name type="scientific">Dentipellis fragilis</name>
    <dbReference type="NCBI Taxonomy" id="205917"/>
    <lineage>
        <taxon>Eukaryota</taxon>
        <taxon>Fungi</taxon>
        <taxon>Dikarya</taxon>
        <taxon>Basidiomycota</taxon>
        <taxon>Agaricomycotina</taxon>
        <taxon>Agaricomycetes</taxon>
        <taxon>Russulales</taxon>
        <taxon>Hericiaceae</taxon>
        <taxon>Dentipellis</taxon>
    </lineage>
</organism>
<keyword evidence="2" id="KW-1133">Transmembrane helix</keyword>
<dbReference type="Pfam" id="PF10164">
    <property type="entry name" value="BRI3"/>
    <property type="match status" value="1"/>
</dbReference>
<keyword evidence="4" id="KW-1185">Reference proteome</keyword>
<name>A0A4Y9YX76_9AGAM</name>
<proteinExistence type="predicted"/>
<keyword evidence="2" id="KW-0472">Membrane</keyword>
<feature type="transmembrane region" description="Helical" evidence="2">
    <location>
        <begin position="120"/>
        <end position="141"/>
    </location>
</feature>
<evidence type="ECO:0000256" key="2">
    <source>
        <dbReference type="SAM" id="Phobius"/>
    </source>
</evidence>
<gene>
    <name evidence="3" type="ORF">EVG20_g5348</name>
</gene>
<evidence type="ECO:0000313" key="4">
    <source>
        <dbReference type="Proteomes" id="UP000298327"/>
    </source>
</evidence>
<dbReference type="InterPro" id="IPR019317">
    <property type="entry name" value="BRI3"/>
</dbReference>
<evidence type="ECO:0000313" key="3">
    <source>
        <dbReference type="EMBL" id="TFY65729.1"/>
    </source>
</evidence>
<comment type="caution">
    <text evidence="3">The sequence shown here is derived from an EMBL/GenBank/DDBJ whole genome shotgun (WGS) entry which is preliminary data.</text>
</comment>
<keyword evidence="2" id="KW-0812">Transmembrane</keyword>
<sequence>MIHDPRGKITNDAADSPSLIPESPPSYESTVDAGPSSTAMPSMSPMPTLGGKGSPYHALSMSSQPVAMYGATAPSAGVGSPMVYHYQNPITGDHVASLLPPDHPEMICLQEGAHVRQSRFGLLGVIAAVVWFPLGVGLCLLDRRVQCKRCGKVIEDGLCG</sequence>
<accession>A0A4Y9YX76</accession>
<dbReference type="Proteomes" id="UP000298327">
    <property type="component" value="Unassembled WGS sequence"/>
</dbReference>
<evidence type="ECO:0000256" key="1">
    <source>
        <dbReference type="SAM" id="MobiDB-lite"/>
    </source>
</evidence>